<dbReference type="AlphaFoldDB" id="A0A9N9BB77"/>
<keyword evidence="3" id="KW-1185">Reference proteome</keyword>
<evidence type="ECO:0000256" key="1">
    <source>
        <dbReference type="SAM" id="Phobius"/>
    </source>
</evidence>
<protein>
    <submittedName>
        <fullName evidence="2">2318_t:CDS:1</fullName>
    </submittedName>
</protein>
<proteinExistence type="predicted"/>
<keyword evidence="1" id="KW-0472">Membrane</keyword>
<feature type="transmembrane region" description="Helical" evidence="1">
    <location>
        <begin position="46"/>
        <end position="65"/>
    </location>
</feature>
<dbReference type="EMBL" id="CAJVPL010001190">
    <property type="protein sequence ID" value="CAG8557788.1"/>
    <property type="molecule type" value="Genomic_DNA"/>
</dbReference>
<comment type="caution">
    <text evidence="2">The sequence shown here is derived from an EMBL/GenBank/DDBJ whole genome shotgun (WGS) entry which is preliminary data.</text>
</comment>
<name>A0A9N9BB77_9GLOM</name>
<keyword evidence="1" id="KW-0812">Transmembrane</keyword>
<reference evidence="2" key="1">
    <citation type="submission" date="2021-06" db="EMBL/GenBank/DDBJ databases">
        <authorList>
            <person name="Kallberg Y."/>
            <person name="Tangrot J."/>
            <person name="Rosling A."/>
        </authorList>
    </citation>
    <scope>NUCLEOTIDE SEQUENCE</scope>
    <source>
        <strain evidence="2">MT106</strain>
    </source>
</reference>
<evidence type="ECO:0000313" key="2">
    <source>
        <dbReference type="EMBL" id="CAG8557788.1"/>
    </source>
</evidence>
<keyword evidence="1" id="KW-1133">Transmembrane helix</keyword>
<accession>A0A9N9BB77</accession>
<dbReference type="OrthoDB" id="5594682at2759"/>
<dbReference type="Proteomes" id="UP000789831">
    <property type="component" value="Unassembled WGS sequence"/>
</dbReference>
<evidence type="ECO:0000313" key="3">
    <source>
        <dbReference type="Proteomes" id="UP000789831"/>
    </source>
</evidence>
<gene>
    <name evidence="2" type="ORF">AGERDE_LOCUS6999</name>
</gene>
<sequence length="419" mass="48537">MSSNDYQKFNIKYNDKEMQYVNANERQHINANEMQHFNVKERRARLIILLITGILIIGYGIWNVWRMVEAIQSPVIIGSRNIDRVEMYVPGVVLCGSTIVKIQCYTSAGKSCDKYVLVEAYDATVFVNMRGFHNLPGYYFYIFDPQKPQVPIYGTKHLSFNNSTQKIELALYSNIEANNTRGAITKDEWFFFGVFTEQEDPRKPALSYLYFKRIEKKQTVKTDAITGGSISNMYYDPTADVELVTSFITSRVSGIGSDPYLWCVFRIIPQNHRFDEATFTHIYSVELWYKRIEFTFLQLTANMGDFVSLLSTFYFFLLGSRRLNPWGAVQKYILKTIPPPPACTTTNMLNTNQQMPYADAYQSPFHSVEKYHNDPQIQRLRNEIRAELRAETQAIAKDIGKLKLYLGKHYLQGVVPKNE</sequence>
<organism evidence="2 3">
    <name type="scientific">Ambispora gerdemannii</name>
    <dbReference type="NCBI Taxonomy" id="144530"/>
    <lineage>
        <taxon>Eukaryota</taxon>
        <taxon>Fungi</taxon>
        <taxon>Fungi incertae sedis</taxon>
        <taxon>Mucoromycota</taxon>
        <taxon>Glomeromycotina</taxon>
        <taxon>Glomeromycetes</taxon>
        <taxon>Archaeosporales</taxon>
        <taxon>Ambisporaceae</taxon>
        <taxon>Ambispora</taxon>
    </lineage>
</organism>